<comment type="caution">
    <text evidence="1">The sequence shown here is derived from an EMBL/GenBank/DDBJ whole genome shotgun (WGS) entry which is preliminary data.</text>
</comment>
<gene>
    <name evidence="1" type="ORF">ANACAC_00793</name>
</gene>
<sequence>MFNLRFGGYFHFGKNHNYVLKKEKTMKIKIIRCVPTNPSPAIGQEYEVIRINERCRNDGGNVYFVKCEGQEVGVLKHEMSIVEE</sequence>
<reference evidence="1" key="2">
    <citation type="submission" date="2013-11" db="EMBL/GenBank/DDBJ databases">
        <title>Draft genome sequence of Anaerostipes caccae (DSM 14662).</title>
        <authorList>
            <person name="Sudarsanam P."/>
            <person name="Ley R."/>
            <person name="Guruge J."/>
            <person name="Turnbaugh P.J."/>
            <person name="Mahowald M."/>
            <person name="Liep D."/>
            <person name="Gordon J."/>
        </authorList>
    </citation>
    <scope>NUCLEOTIDE SEQUENCE</scope>
    <source>
        <strain evidence="1">DSM 14662</strain>
    </source>
</reference>
<dbReference type="Proteomes" id="UP000004935">
    <property type="component" value="Unassembled WGS sequence"/>
</dbReference>
<evidence type="ECO:0000313" key="2">
    <source>
        <dbReference type="Proteomes" id="UP000004935"/>
    </source>
</evidence>
<dbReference type="RefSeq" id="WP_006566299.1">
    <property type="nucleotide sequence ID" value="NZ_CP036345.1"/>
</dbReference>
<dbReference type="HOGENOM" id="CLU_2520343_0_0_9"/>
<proteinExistence type="predicted"/>
<keyword evidence="2" id="KW-1185">Reference proteome</keyword>
<accession>B0MB66</accession>
<dbReference type="EMBL" id="ABAX03000005">
    <property type="protein sequence ID" value="EDR98741.1"/>
    <property type="molecule type" value="Genomic_DNA"/>
</dbReference>
<dbReference type="AlphaFoldDB" id="B0MB66"/>
<dbReference type="STRING" id="411490.ANACAC_00793"/>
<organism evidence="1 2">
    <name type="scientific">Anaerostipes caccae (strain DSM 14662 / CCUG 47493 / JCM 13470 / NCIMB 13811 / L1-92)</name>
    <dbReference type="NCBI Taxonomy" id="411490"/>
    <lineage>
        <taxon>Bacteria</taxon>
        <taxon>Bacillati</taxon>
        <taxon>Bacillota</taxon>
        <taxon>Clostridia</taxon>
        <taxon>Lachnospirales</taxon>
        <taxon>Lachnospiraceae</taxon>
        <taxon>Anaerostipes</taxon>
    </lineage>
</organism>
<protein>
    <submittedName>
        <fullName evidence="1">Uncharacterized protein</fullName>
    </submittedName>
</protein>
<name>B0MB66_ANACD</name>
<reference evidence="1" key="1">
    <citation type="submission" date="2007-11" db="EMBL/GenBank/DDBJ databases">
        <authorList>
            <person name="Fulton L."/>
            <person name="Clifton S."/>
            <person name="Fulton B."/>
            <person name="Xu J."/>
            <person name="Minx P."/>
            <person name="Pepin K.H."/>
            <person name="Johnson M."/>
            <person name="Thiruvilangam P."/>
            <person name="Bhonagiri V."/>
            <person name="Nash W.E."/>
            <person name="Mardis E.R."/>
            <person name="Wilson R.K."/>
        </authorList>
    </citation>
    <scope>NUCLEOTIDE SEQUENCE [LARGE SCALE GENOMIC DNA]</scope>
    <source>
        <strain evidence="1">DSM 14662</strain>
    </source>
</reference>
<evidence type="ECO:0000313" key="1">
    <source>
        <dbReference type="EMBL" id="EDR98741.1"/>
    </source>
</evidence>